<dbReference type="Gene3D" id="3.40.1350.10">
    <property type="match status" value="1"/>
</dbReference>
<accession>A0A366H9A1</accession>
<organism evidence="4 5">
    <name type="scientific">Eoetvoesiella caeni</name>
    <dbReference type="NCBI Taxonomy" id="645616"/>
    <lineage>
        <taxon>Bacteria</taxon>
        <taxon>Pseudomonadati</taxon>
        <taxon>Pseudomonadota</taxon>
        <taxon>Betaproteobacteria</taxon>
        <taxon>Burkholderiales</taxon>
        <taxon>Alcaligenaceae</taxon>
        <taxon>Eoetvoesiella</taxon>
    </lineage>
</organism>
<protein>
    <recommendedName>
        <fullName evidence="2">UPF0102 protein DFR37_107144</fullName>
    </recommendedName>
</protein>
<dbReference type="SUPFAM" id="SSF52980">
    <property type="entry name" value="Restriction endonuclease-like"/>
    <property type="match status" value="1"/>
</dbReference>
<dbReference type="Pfam" id="PF02021">
    <property type="entry name" value="UPF0102"/>
    <property type="match status" value="1"/>
</dbReference>
<reference evidence="4 5" key="1">
    <citation type="submission" date="2018-06" db="EMBL/GenBank/DDBJ databases">
        <title>Genomic Encyclopedia of Type Strains, Phase IV (KMG-IV): sequencing the most valuable type-strain genomes for metagenomic binning, comparative biology and taxonomic classification.</title>
        <authorList>
            <person name="Goeker M."/>
        </authorList>
    </citation>
    <scope>NUCLEOTIDE SEQUENCE [LARGE SCALE GENOMIC DNA]</scope>
    <source>
        <strain evidence="4 5">DSM 25520</strain>
    </source>
</reference>
<evidence type="ECO:0000313" key="4">
    <source>
        <dbReference type="EMBL" id="RBP38380.1"/>
    </source>
</evidence>
<sequence length="164" mass="17956">MMDEDCAAYARARAAQEKAVRRRKKRQQAARQPRVRAAPAQMQLSPTQKAGCRAEDQAKEYLESAGLGIVARNLRGKTGEIDLVCLDGAILVFVEVRHRHSARYGGAAASVNRRKQQRLVNTAALLLPALVRQCRLEGTPACRFDVIAIEAGGLAWIKNAFCAS</sequence>
<name>A0A366H9A1_9BURK</name>
<dbReference type="RefSeq" id="WP_113933935.1">
    <property type="nucleotide sequence ID" value="NZ_JACCEU010000008.1"/>
</dbReference>
<comment type="similarity">
    <text evidence="1 2">Belongs to the UPF0102 family.</text>
</comment>
<proteinExistence type="inferred from homology"/>
<dbReference type="InterPro" id="IPR011856">
    <property type="entry name" value="tRNA_endonuc-like_dom_sf"/>
</dbReference>
<dbReference type="Proteomes" id="UP000253628">
    <property type="component" value="Unassembled WGS sequence"/>
</dbReference>
<keyword evidence="4" id="KW-0378">Hydrolase</keyword>
<keyword evidence="5" id="KW-1185">Reference proteome</keyword>
<dbReference type="OrthoDB" id="9794876at2"/>
<evidence type="ECO:0000256" key="2">
    <source>
        <dbReference type="HAMAP-Rule" id="MF_00048"/>
    </source>
</evidence>
<dbReference type="InterPro" id="IPR003509">
    <property type="entry name" value="UPF0102_YraN-like"/>
</dbReference>
<evidence type="ECO:0000256" key="3">
    <source>
        <dbReference type="SAM" id="MobiDB-lite"/>
    </source>
</evidence>
<evidence type="ECO:0000256" key="1">
    <source>
        <dbReference type="ARBA" id="ARBA00006738"/>
    </source>
</evidence>
<feature type="region of interest" description="Disordered" evidence="3">
    <location>
        <begin position="16"/>
        <end position="49"/>
    </location>
</feature>
<dbReference type="CDD" id="cd20736">
    <property type="entry name" value="PoNe_Nuclease"/>
    <property type="match status" value="1"/>
</dbReference>
<evidence type="ECO:0000313" key="5">
    <source>
        <dbReference type="Proteomes" id="UP000253628"/>
    </source>
</evidence>
<dbReference type="InterPro" id="IPR011335">
    <property type="entry name" value="Restrct_endonuc-II-like"/>
</dbReference>
<keyword evidence="4" id="KW-0255">Endonuclease</keyword>
<dbReference type="PANTHER" id="PTHR34039:SF1">
    <property type="entry name" value="UPF0102 PROTEIN YRAN"/>
    <property type="match status" value="1"/>
</dbReference>
<feature type="compositionally biased region" description="Low complexity" evidence="3">
    <location>
        <begin position="29"/>
        <end position="41"/>
    </location>
</feature>
<comment type="caution">
    <text evidence="4">The sequence shown here is derived from an EMBL/GenBank/DDBJ whole genome shotgun (WGS) entry which is preliminary data.</text>
</comment>
<dbReference type="AlphaFoldDB" id="A0A366H9A1"/>
<dbReference type="NCBIfam" id="TIGR00252">
    <property type="entry name" value="YraN family protein"/>
    <property type="match status" value="1"/>
</dbReference>
<dbReference type="HAMAP" id="MF_00048">
    <property type="entry name" value="UPF0102"/>
    <property type="match status" value="1"/>
</dbReference>
<dbReference type="GO" id="GO:0004519">
    <property type="term" value="F:endonuclease activity"/>
    <property type="evidence" value="ECO:0007669"/>
    <property type="project" value="UniProtKB-KW"/>
</dbReference>
<keyword evidence="4" id="KW-0540">Nuclease</keyword>
<dbReference type="EMBL" id="QNRQ01000007">
    <property type="protein sequence ID" value="RBP38380.1"/>
    <property type="molecule type" value="Genomic_DNA"/>
</dbReference>
<dbReference type="PANTHER" id="PTHR34039">
    <property type="entry name" value="UPF0102 PROTEIN YRAN"/>
    <property type="match status" value="1"/>
</dbReference>
<dbReference type="NCBIfam" id="NF009150">
    <property type="entry name" value="PRK12497.1-3"/>
    <property type="match status" value="1"/>
</dbReference>
<dbReference type="GO" id="GO:0003676">
    <property type="term" value="F:nucleic acid binding"/>
    <property type="evidence" value="ECO:0007669"/>
    <property type="project" value="InterPro"/>
</dbReference>
<gene>
    <name evidence="4" type="ORF">DFR37_107144</name>
</gene>